<feature type="transmembrane region" description="Helical" evidence="8">
    <location>
        <begin position="188"/>
        <end position="211"/>
    </location>
</feature>
<dbReference type="Pfam" id="PF00528">
    <property type="entry name" value="BPD_transp_1"/>
    <property type="match status" value="2"/>
</dbReference>
<dbReference type="PATRIC" id="fig|927661.3.peg.104"/>
<feature type="transmembrane region" description="Helical" evidence="8">
    <location>
        <begin position="339"/>
        <end position="360"/>
    </location>
</feature>
<keyword evidence="3" id="KW-1003">Cell membrane</keyword>
<comment type="similarity">
    <text evidence="8">Belongs to the binding-protein-dependent transport system permease family.</text>
</comment>
<sequence>MDADGAPLRTRLLALVPLAFLGIFFVYPVGTLVAIGLGFGDPIPGVPRGSLGDVRGVLWFTVWQAVASTVLTLVVAMPGAAVLARFRLPGSALIRALVTVPFVLPTVVVGAAFLALIGPDGLLGVELDRTVWAILAAHVFFNYAVVVRIVGSVWAQLDRRSVEAARVLGASRLRAFVRVTLPALRPAIAAASTVVFLFTFTSFGIVQILGGPSYATLEVEIYRRTVYQLDLSGAAVLSMVQFVAVAVLLAVDAVLTGRQRAARLVPASPRSPRGFGEWAFVGVNLIVLVGLLLTPLAVLVERSFATSDGYSLTYWRALTSSDASSVLPAPALETVGTSLRYAVTATLLALVVGLCAAVVLTRPGRLRGAFGLLLMLPLGTSAVTVGFGFLVALDEPPLDLRDSALLVPFAQALVAVPFVVRAVLPVLRAIDDRLREAAAVLGTPPGRVWWRVDLPLVWRSLAAAAGFAFAISLGEFGATVFIARADNPTIPVAIAQLLGRPGEVNGGQAMALATILMVLCAASLIALDRLRPAGAGGEL</sequence>
<feature type="transmembrane region" description="Helical" evidence="8">
    <location>
        <begin position="405"/>
        <end position="427"/>
    </location>
</feature>
<comment type="caution">
    <text evidence="10">The sequence shown here is derived from an EMBL/GenBank/DDBJ whole genome shotgun (WGS) entry which is preliminary data.</text>
</comment>
<feature type="domain" description="ABC transmembrane type-1" evidence="9">
    <location>
        <begin position="58"/>
        <end position="255"/>
    </location>
</feature>
<feature type="transmembrane region" description="Helical" evidence="8">
    <location>
        <begin position="231"/>
        <end position="257"/>
    </location>
</feature>
<keyword evidence="6 8" id="KW-1133">Transmembrane helix</keyword>
<evidence type="ECO:0000256" key="8">
    <source>
        <dbReference type="RuleBase" id="RU363032"/>
    </source>
</evidence>
<keyword evidence="7 8" id="KW-0472">Membrane</keyword>
<organism evidence="10 11">
    <name type="scientific">Cryptosporangium arvum DSM 44712</name>
    <dbReference type="NCBI Taxonomy" id="927661"/>
    <lineage>
        <taxon>Bacteria</taxon>
        <taxon>Bacillati</taxon>
        <taxon>Actinomycetota</taxon>
        <taxon>Actinomycetes</taxon>
        <taxon>Cryptosporangiales</taxon>
        <taxon>Cryptosporangiaceae</taxon>
        <taxon>Cryptosporangium</taxon>
    </lineage>
</organism>
<gene>
    <name evidence="10" type="ORF">CryarDRAFT_0110</name>
</gene>
<dbReference type="SUPFAM" id="SSF161098">
    <property type="entry name" value="MetI-like"/>
    <property type="match status" value="2"/>
</dbReference>
<dbReference type="GO" id="GO:0055085">
    <property type="term" value="P:transmembrane transport"/>
    <property type="evidence" value="ECO:0007669"/>
    <property type="project" value="InterPro"/>
</dbReference>
<protein>
    <submittedName>
        <fullName evidence="10">ABC-type Fe3+ transport system, permease component</fullName>
    </submittedName>
</protein>
<dbReference type="InterPro" id="IPR000515">
    <property type="entry name" value="MetI-like"/>
</dbReference>
<evidence type="ECO:0000313" key="11">
    <source>
        <dbReference type="Proteomes" id="UP000021053"/>
    </source>
</evidence>
<reference evidence="10 11" key="1">
    <citation type="submission" date="2013-07" db="EMBL/GenBank/DDBJ databases">
        <authorList>
            <consortium name="DOE Joint Genome Institute"/>
            <person name="Eisen J."/>
            <person name="Huntemann M."/>
            <person name="Han J."/>
            <person name="Chen A."/>
            <person name="Kyrpides N."/>
            <person name="Mavromatis K."/>
            <person name="Markowitz V."/>
            <person name="Palaniappan K."/>
            <person name="Ivanova N."/>
            <person name="Schaumberg A."/>
            <person name="Pati A."/>
            <person name="Liolios K."/>
            <person name="Nordberg H.P."/>
            <person name="Cantor M.N."/>
            <person name="Hua S.X."/>
            <person name="Woyke T."/>
        </authorList>
    </citation>
    <scope>NUCLEOTIDE SEQUENCE [LARGE SCALE GENOMIC DNA]</scope>
    <source>
        <strain evidence="10 11">DSM 44712</strain>
    </source>
</reference>
<proteinExistence type="inferred from homology"/>
<dbReference type="EMBL" id="JFBT01000001">
    <property type="protein sequence ID" value="EXG79091.1"/>
    <property type="molecule type" value="Genomic_DNA"/>
</dbReference>
<evidence type="ECO:0000256" key="3">
    <source>
        <dbReference type="ARBA" id="ARBA00022475"/>
    </source>
</evidence>
<evidence type="ECO:0000256" key="5">
    <source>
        <dbReference type="ARBA" id="ARBA00022692"/>
    </source>
</evidence>
<name>A0A011AAP0_9ACTN</name>
<feature type="transmembrane region" description="Helical" evidence="8">
    <location>
        <begin position="278"/>
        <end position="300"/>
    </location>
</feature>
<accession>A0A011AAP0</accession>
<feature type="transmembrane region" description="Helical" evidence="8">
    <location>
        <begin position="96"/>
        <end position="118"/>
    </location>
</feature>
<dbReference type="RefSeq" id="WP_211247201.1">
    <property type="nucleotide sequence ID" value="NZ_KK073874.1"/>
</dbReference>
<keyword evidence="4" id="KW-0997">Cell inner membrane</keyword>
<dbReference type="InterPro" id="IPR035906">
    <property type="entry name" value="MetI-like_sf"/>
</dbReference>
<dbReference type="CDD" id="cd06261">
    <property type="entry name" value="TM_PBP2"/>
    <property type="match status" value="2"/>
</dbReference>
<dbReference type="GO" id="GO:0005886">
    <property type="term" value="C:plasma membrane"/>
    <property type="evidence" value="ECO:0007669"/>
    <property type="project" value="UniProtKB-SubCell"/>
</dbReference>
<feature type="transmembrane region" description="Helical" evidence="8">
    <location>
        <begin position="12"/>
        <end position="37"/>
    </location>
</feature>
<keyword evidence="5 8" id="KW-0812">Transmembrane</keyword>
<dbReference type="AlphaFoldDB" id="A0A011AAP0"/>
<dbReference type="PROSITE" id="PS50928">
    <property type="entry name" value="ABC_TM1"/>
    <property type="match status" value="2"/>
</dbReference>
<feature type="transmembrane region" description="Helical" evidence="8">
    <location>
        <begin position="130"/>
        <end position="151"/>
    </location>
</feature>
<comment type="subcellular location">
    <subcellularLocation>
        <location evidence="1">Cell inner membrane</location>
        <topology evidence="1">Multi-pass membrane protein</topology>
    </subcellularLocation>
    <subcellularLocation>
        <location evidence="8">Cell membrane</location>
        <topology evidence="8">Multi-pass membrane protein</topology>
    </subcellularLocation>
</comment>
<dbReference type="PANTHER" id="PTHR43357">
    <property type="entry name" value="INNER MEMBRANE ABC TRANSPORTER PERMEASE PROTEIN YDCV"/>
    <property type="match status" value="1"/>
</dbReference>
<dbReference type="Proteomes" id="UP000021053">
    <property type="component" value="Unassembled WGS sequence"/>
</dbReference>
<evidence type="ECO:0000259" key="9">
    <source>
        <dbReference type="PROSITE" id="PS50928"/>
    </source>
</evidence>
<keyword evidence="2 8" id="KW-0813">Transport</keyword>
<evidence type="ECO:0000313" key="10">
    <source>
        <dbReference type="EMBL" id="EXG79091.1"/>
    </source>
</evidence>
<evidence type="ECO:0000256" key="4">
    <source>
        <dbReference type="ARBA" id="ARBA00022519"/>
    </source>
</evidence>
<evidence type="ECO:0000256" key="2">
    <source>
        <dbReference type="ARBA" id="ARBA00022448"/>
    </source>
</evidence>
<feature type="transmembrane region" description="Helical" evidence="8">
    <location>
        <begin position="461"/>
        <end position="483"/>
    </location>
</feature>
<feature type="transmembrane region" description="Helical" evidence="8">
    <location>
        <begin position="57"/>
        <end position="84"/>
    </location>
</feature>
<dbReference type="PANTHER" id="PTHR43357:SF4">
    <property type="entry name" value="INNER MEMBRANE ABC TRANSPORTER PERMEASE PROTEIN YDCV"/>
    <property type="match status" value="1"/>
</dbReference>
<feature type="transmembrane region" description="Helical" evidence="8">
    <location>
        <begin position="509"/>
        <end position="527"/>
    </location>
</feature>
<evidence type="ECO:0000256" key="7">
    <source>
        <dbReference type="ARBA" id="ARBA00023136"/>
    </source>
</evidence>
<feature type="domain" description="ABC transmembrane type-1" evidence="9">
    <location>
        <begin position="335"/>
        <end position="527"/>
    </location>
</feature>
<evidence type="ECO:0000256" key="1">
    <source>
        <dbReference type="ARBA" id="ARBA00004429"/>
    </source>
</evidence>
<dbReference type="Gene3D" id="1.10.3720.10">
    <property type="entry name" value="MetI-like"/>
    <property type="match status" value="2"/>
</dbReference>
<keyword evidence="11" id="KW-1185">Reference proteome</keyword>
<feature type="transmembrane region" description="Helical" evidence="8">
    <location>
        <begin position="372"/>
        <end position="393"/>
    </location>
</feature>
<evidence type="ECO:0000256" key="6">
    <source>
        <dbReference type="ARBA" id="ARBA00022989"/>
    </source>
</evidence>
<dbReference type="HOGENOM" id="CLU_021838_5_2_11"/>